<comment type="caution">
    <text evidence="2">The sequence shown here is derived from an EMBL/GenBank/DDBJ whole genome shotgun (WGS) entry which is preliminary data.</text>
</comment>
<accession>A0A426UCF8</accession>
<evidence type="ECO:0008006" key="4">
    <source>
        <dbReference type="Google" id="ProtNLM"/>
    </source>
</evidence>
<dbReference type="AlphaFoldDB" id="A0A426UCF8"/>
<keyword evidence="1" id="KW-0732">Signal</keyword>
<dbReference type="PROSITE" id="PS51257">
    <property type="entry name" value="PROKAR_LIPOPROTEIN"/>
    <property type="match status" value="1"/>
</dbReference>
<evidence type="ECO:0000256" key="1">
    <source>
        <dbReference type="SAM" id="SignalP"/>
    </source>
</evidence>
<evidence type="ECO:0000313" key="2">
    <source>
        <dbReference type="EMBL" id="RRR78638.1"/>
    </source>
</evidence>
<organism evidence="2 3">
    <name type="scientific">Candidatus Viridilinea halotolerans</name>
    <dbReference type="NCBI Taxonomy" id="2491704"/>
    <lineage>
        <taxon>Bacteria</taxon>
        <taxon>Bacillati</taxon>
        <taxon>Chloroflexota</taxon>
        <taxon>Chloroflexia</taxon>
        <taxon>Chloroflexales</taxon>
        <taxon>Chloroflexineae</taxon>
        <taxon>Oscillochloridaceae</taxon>
        <taxon>Candidatus Viridilinea</taxon>
    </lineage>
</organism>
<dbReference type="Proteomes" id="UP000280307">
    <property type="component" value="Unassembled WGS sequence"/>
</dbReference>
<evidence type="ECO:0000313" key="3">
    <source>
        <dbReference type="Proteomes" id="UP000280307"/>
    </source>
</evidence>
<gene>
    <name evidence="2" type="ORF">EI684_00085</name>
</gene>
<sequence>MYRLAIMLLLLTLAACGGQTPTASSLSAANLPTVGELLLAGPSLGQVATVGYLFIDEHGAVLTDALHMRDPPQPLDDLGLWLGDAPTLSNSTAIERSGATQYVIVEARGRLEGPGNFGPAGRYRYRLVDAELFSRVPQTTTIAQLVAEPEAYEGHAIRVRGELMSNADSALLIERIGAGGVPANNARQLKFATPPRDAATIPGMQSSADGRVMYGSVEVVGLWRDGRLYPLALIF</sequence>
<dbReference type="EMBL" id="RSAS01000005">
    <property type="protein sequence ID" value="RRR78638.1"/>
    <property type="molecule type" value="Genomic_DNA"/>
</dbReference>
<reference evidence="2 3" key="1">
    <citation type="submission" date="2018-12" db="EMBL/GenBank/DDBJ databases">
        <title>Genome Sequence of Candidatus Viridilinea halotolerans isolated from saline sulfide-rich spring.</title>
        <authorList>
            <person name="Grouzdev D.S."/>
            <person name="Burganskaya E.I."/>
            <person name="Krutkina M.S."/>
            <person name="Sukhacheva M.V."/>
            <person name="Gorlenko V.M."/>
        </authorList>
    </citation>
    <scope>NUCLEOTIDE SEQUENCE [LARGE SCALE GENOMIC DNA]</scope>
    <source>
        <strain evidence="2">Chok-6</strain>
    </source>
</reference>
<proteinExistence type="predicted"/>
<feature type="chain" id="PRO_5019280498" description="Phytase-like domain-containing protein" evidence="1">
    <location>
        <begin position="18"/>
        <end position="235"/>
    </location>
</feature>
<feature type="signal peptide" evidence="1">
    <location>
        <begin position="1"/>
        <end position="17"/>
    </location>
</feature>
<protein>
    <recommendedName>
        <fullName evidence="4">Phytase-like domain-containing protein</fullName>
    </recommendedName>
</protein>
<name>A0A426UCF8_9CHLR</name>